<dbReference type="GO" id="GO:0052689">
    <property type="term" value="F:carboxylic ester hydrolase activity"/>
    <property type="evidence" value="ECO:0007669"/>
    <property type="project" value="UniProtKB-ARBA"/>
</dbReference>
<protein>
    <submittedName>
        <fullName evidence="4">A cutinase-like protein from cryptococcus Sp</fullName>
    </submittedName>
</protein>
<dbReference type="SUPFAM" id="SSF53474">
    <property type="entry name" value="alpha/beta-Hydrolases"/>
    <property type="match status" value="1"/>
</dbReference>
<evidence type="ECO:0000256" key="3">
    <source>
        <dbReference type="SAM" id="SignalP"/>
    </source>
</evidence>
<feature type="chain" id="PRO_5001702685" evidence="3">
    <location>
        <begin position="20"/>
        <end position="234"/>
    </location>
</feature>
<evidence type="ECO:0000256" key="1">
    <source>
        <dbReference type="ARBA" id="ARBA00022801"/>
    </source>
</evidence>
<dbReference type="SMART" id="SM01110">
    <property type="entry name" value="Cutinase"/>
    <property type="match status" value="1"/>
</dbReference>
<evidence type="ECO:0000313" key="4">
    <source>
        <dbReference type="EMBL" id="KEQ68654.1"/>
    </source>
</evidence>
<dbReference type="STRING" id="1043004.A0A074WAR9"/>
<proteinExistence type="predicted"/>
<sequence>MHFTDLLLIGASVLSTATGSPLAARTSTASKKCSSYTIIDTRGTGEQQGPSAGFLTMNRNILSQVPGGVVYNTVYPADYSQNSASGTQDIINKIKTTLSSNPNECFILEGYSQGAAATVNALVQLTAAENTAVKGVFLIGDPLHKAGLSCNVDSNGGITTRNDNGISEYYGSNSIPSGFVSRSLDVCAPGDGVCTNNGAGIDEEHLSYPNDANVQNMGTKFVVDQLTGVTYTHQ</sequence>
<dbReference type="GeneID" id="25415901"/>
<dbReference type="Proteomes" id="UP000027730">
    <property type="component" value="Unassembled WGS sequence"/>
</dbReference>
<organism evidence="4 5">
    <name type="scientific">Aureobasidium namibiae CBS 147.97</name>
    <dbReference type="NCBI Taxonomy" id="1043004"/>
    <lineage>
        <taxon>Eukaryota</taxon>
        <taxon>Fungi</taxon>
        <taxon>Dikarya</taxon>
        <taxon>Ascomycota</taxon>
        <taxon>Pezizomycotina</taxon>
        <taxon>Dothideomycetes</taxon>
        <taxon>Dothideomycetidae</taxon>
        <taxon>Dothideales</taxon>
        <taxon>Saccotheciaceae</taxon>
        <taxon>Aureobasidium</taxon>
    </lineage>
</organism>
<dbReference type="EMBL" id="KL584727">
    <property type="protein sequence ID" value="KEQ68654.1"/>
    <property type="molecule type" value="Genomic_DNA"/>
</dbReference>
<dbReference type="Pfam" id="PF01083">
    <property type="entry name" value="Cutinase"/>
    <property type="match status" value="1"/>
</dbReference>
<dbReference type="PANTHER" id="PTHR33630:SF9">
    <property type="entry name" value="CUTINASE 4"/>
    <property type="match status" value="1"/>
</dbReference>
<dbReference type="InterPro" id="IPR029058">
    <property type="entry name" value="AB_hydrolase_fold"/>
</dbReference>
<accession>A0A074WAR9</accession>
<evidence type="ECO:0000313" key="5">
    <source>
        <dbReference type="Proteomes" id="UP000027730"/>
    </source>
</evidence>
<keyword evidence="1" id="KW-0378">Hydrolase</keyword>
<gene>
    <name evidence="4" type="ORF">M436DRAFT_76758</name>
</gene>
<dbReference type="RefSeq" id="XP_013422863.1">
    <property type="nucleotide sequence ID" value="XM_013567409.1"/>
</dbReference>
<dbReference type="OrthoDB" id="3225429at2759"/>
<keyword evidence="5" id="KW-1185">Reference proteome</keyword>
<dbReference type="HOGENOM" id="CLU_040058_6_1_1"/>
<keyword evidence="3" id="KW-0732">Signal</keyword>
<evidence type="ECO:0000256" key="2">
    <source>
        <dbReference type="ARBA" id="ARBA00023157"/>
    </source>
</evidence>
<dbReference type="PANTHER" id="PTHR33630">
    <property type="entry name" value="CUTINASE RV1984C-RELATED-RELATED"/>
    <property type="match status" value="1"/>
</dbReference>
<dbReference type="InterPro" id="IPR000675">
    <property type="entry name" value="Cutinase/axe"/>
</dbReference>
<dbReference type="Gene3D" id="3.40.50.1820">
    <property type="entry name" value="alpha/beta hydrolase"/>
    <property type="match status" value="1"/>
</dbReference>
<reference evidence="4 5" key="1">
    <citation type="journal article" date="2014" name="BMC Genomics">
        <title>Genome sequencing of four Aureobasidium pullulans varieties: biotechnological potential, stress tolerance, and description of new species.</title>
        <authorList>
            <person name="Gostin Ar C."/>
            <person name="Ohm R.A."/>
            <person name="Kogej T."/>
            <person name="Sonjak S."/>
            <person name="Turk M."/>
            <person name="Zajc J."/>
            <person name="Zalar P."/>
            <person name="Grube M."/>
            <person name="Sun H."/>
            <person name="Han J."/>
            <person name="Sharma A."/>
            <person name="Chiniquy J."/>
            <person name="Ngan C.Y."/>
            <person name="Lipzen A."/>
            <person name="Barry K."/>
            <person name="Grigoriev I.V."/>
            <person name="Gunde-Cimerman N."/>
        </authorList>
    </citation>
    <scope>NUCLEOTIDE SEQUENCE [LARGE SCALE GENOMIC DNA]</scope>
    <source>
        <strain evidence="4 5">CBS 147.97</strain>
    </source>
</reference>
<dbReference type="AlphaFoldDB" id="A0A074WAR9"/>
<name>A0A074WAR9_9PEZI</name>
<keyword evidence="2" id="KW-1015">Disulfide bond</keyword>
<feature type="signal peptide" evidence="3">
    <location>
        <begin position="1"/>
        <end position="19"/>
    </location>
</feature>